<evidence type="ECO:0000313" key="4">
    <source>
        <dbReference type="EMBL" id="GAA0218996.1"/>
    </source>
</evidence>
<feature type="compositionally biased region" description="Basic and acidic residues" evidence="2">
    <location>
        <begin position="376"/>
        <end position="397"/>
    </location>
</feature>
<proteinExistence type="predicted"/>
<accession>A0ABP3CZ64</accession>
<comment type="caution">
    <text evidence="4">The sequence shown here is derived from an EMBL/GenBank/DDBJ whole genome shotgun (WGS) entry which is preliminary data.</text>
</comment>
<dbReference type="RefSeq" id="WP_344646641.1">
    <property type="nucleotide sequence ID" value="NZ_BAAAGX010000001.1"/>
</dbReference>
<keyword evidence="3" id="KW-0812">Transmembrane</keyword>
<sequence>MRTLRRVVGEQPLILAWTFGTTLTLLFAEWLLEPFFPVVVALGFGALVLVVLLTLRDVVEVQLTSGNGLADLTQRSDRADAELREVRGRVRVGEEARREVAELTDRVNRLETVLSLLTRWPRAESPVTNTVLFRPSTERNGSSARDDLARFRGRRAAQERGRKRVERWRTQLGGGPDRLAVYVDVFWVASAEGPMLVIRRTRMSAPEWGSSPEYLLAMEERFADARARREVAFWSVPAGEDLGRLVSRLAADQDRWQDLADGLPAVVREGDADRLGPATSAELEALAQAADPVRIVRYTAVLEGVTTADPVFRRASVVHTEGDPVAALVADAFVRVLDGMSVESGEPAAADATLGDAATAGIARWHGADGLRADARSVLDQRRRRSSEPARHAAVEPRRHRRSRHGIPG</sequence>
<evidence type="ECO:0000313" key="5">
    <source>
        <dbReference type="Proteomes" id="UP001500967"/>
    </source>
</evidence>
<name>A0ABP3CZ64_9ACTN</name>
<organism evidence="4 5">
    <name type="scientific">Cryptosporangium japonicum</name>
    <dbReference type="NCBI Taxonomy" id="80872"/>
    <lineage>
        <taxon>Bacteria</taxon>
        <taxon>Bacillati</taxon>
        <taxon>Actinomycetota</taxon>
        <taxon>Actinomycetes</taxon>
        <taxon>Cryptosporangiales</taxon>
        <taxon>Cryptosporangiaceae</taxon>
        <taxon>Cryptosporangium</taxon>
    </lineage>
</organism>
<evidence type="ECO:0000256" key="3">
    <source>
        <dbReference type="SAM" id="Phobius"/>
    </source>
</evidence>
<gene>
    <name evidence="4" type="ORF">GCM10009539_00440</name>
</gene>
<feature type="compositionally biased region" description="Basic residues" evidence="2">
    <location>
        <begin position="398"/>
        <end position="409"/>
    </location>
</feature>
<keyword evidence="3" id="KW-1133">Transmembrane helix</keyword>
<evidence type="ECO:0000256" key="2">
    <source>
        <dbReference type="SAM" id="MobiDB-lite"/>
    </source>
</evidence>
<evidence type="ECO:0000256" key="1">
    <source>
        <dbReference type="SAM" id="Coils"/>
    </source>
</evidence>
<feature type="transmembrane region" description="Helical" evidence="3">
    <location>
        <begin position="38"/>
        <end position="55"/>
    </location>
</feature>
<dbReference type="Proteomes" id="UP001500967">
    <property type="component" value="Unassembled WGS sequence"/>
</dbReference>
<dbReference type="EMBL" id="BAAAGX010000001">
    <property type="protein sequence ID" value="GAA0218996.1"/>
    <property type="molecule type" value="Genomic_DNA"/>
</dbReference>
<feature type="region of interest" description="Disordered" evidence="2">
    <location>
        <begin position="376"/>
        <end position="409"/>
    </location>
</feature>
<keyword evidence="5" id="KW-1185">Reference proteome</keyword>
<protein>
    <submittedName>
        <fullName evidence="4">Uncharacterized protein</fullName>
    </submittedName>
</protein>
<reference evidence="5" key="1">
    <citation type="journal article" date="2019" name="Int. J. Syst. Evol. Microbiol.">
        <title>The Global Catalogue of Microorganisms (GCM) 10K type strain sequencing project: providing services to taxonomists for standard genome sequencing and annotation.</title>
        <authorList>
            <consortium name="The Broad Institute Genomics Platform"/>
            <consortium name="The Broad Institute Genome Sequencing Center for Infectious Disease"/>
            <person name="Wu L."/>
            <person name="Ma J."/>
        </authorList>
    </citation>
    <scope>NUCLEOTIDE SEQUENCE [LARGE SCALE GENOMIC DNA]</scope>
    <source>
        <strain evidence="5">JCM 10425</strain>
    </source>
</reference>
<feature type="coiled-coil region" evidence="1">
    <location>
        <begin position="69"/>
        <end position="113"/>
    </location>
</feature>
<keyword evidence="3" id="KW-0472">Membrane</keyword>
<feature type="transmembrane region" description="Helical" evidence="3">
    <location>
        <begin position="12"/>
        <end position="32"/>
    </location>
</feature>
<keyword evidence="1" id="KW-0175">Coiled coil</keyword>